<proteinExistence type="predicted"/>
<dbReference type="Proteomes" id="UP000234681">
    <property type="component" value="Chromosome 1"/>
</dbReference>
<dbReference type="AlphaFoldDB" id="A6KRX7"/>
<organism evidence="1 2">
    <name type="scientific">Rattus norvegicus</name>
    <name type="common">Rat</name>
    <dbReference type="NCBI Taxonomy" id="10116"/>
    <lineage>
        <taxon>Eukaryota</taxon>
        <taxon>Metazoa</taxon>
        <taxon>Chordata</taxon>
        <taxon>Craniata</taxon>
        <taxon>Vertebrata</taxon>
        <taxon>Euteleostomi</taxon>
        <taxon>Mammalia</taxon>
        <taxon>Eutheria</taxon>
        <taxon>Euarchontoglires</taxon>
        <taxon>Glires</taxon>
        <taxon>Rodentia</taxon>
        <taxon>Myomorpha</taxon>
        <taxon>Muroidea</taxon>
        <taxon>Muridae</taxon>
        <taxon>Murinae</taxon>
        <taxon>Rattus</taxon>
    </lineage>
</organism>
<evidence type="ECO:0000313" key="1">
    <source>
        <dbReference type="EMBL" id="EDL85043.1"/>
    </source>
</evidence>
<dbReference type="InterPro" id="IPR036915">
    <property type="entry name" value="Cyclin-like_sf"/>
</dbReference>
<reference evidence="2" key="1">
    <citation type="submission" date="2005-09" db="EMBL/GenBank/DDBJ databases">
        <authorList>
            <person name="Mural R.J."/>
            <person name="Li P.W."/>
            <person name="Adams M.D."/>
            <person name="Amanatides P.G."/>
            <person name="Baden-Tillson H."/>
            <person name="Barnstead M."/>
            <person name="Chin S.H."/>
            <person name="Dew I."/>
            <person name="Evans C.A."/>
            <person name="Ferriera S."/>
            <person name="Flanigan M."/>
            <person name="Fosler C."/>
            <person name="Glodek A."/>
            <person name="Gu Z."/>
            <person name="Holt R.A."/>
            <person name="Jennings D."/>
            <person name="Kraft C.L."/>
            <person name="Lu F."/>
            <person name="Nguyen T."/>
            <person name="Nusskern D.R."/>
            <person name="Pfannkoch C.M."/>
            <person name="Sitter C."/>
            <person name="Sutton G.G."/>
            <person name="Venter J.C."/>
            <person name="Wang Z."/>
            <person name="Woodage T."/>
            <person name="Zheng X.H."/>
            <person name="Zhong F."/>
        </authorList>
    </citation>
    <scope>NUCLEOTIDE SEQUENCE [LARGE SCALE GENOMIC DNA]</scope>
    <source>
        <strain>BN</strain>
        <strain evidence="2">Sprague-Dawley</strain>
    </source>
</reference>
<sequence>MSSIYLAGKIEENTCVLVTSLICPTVFFKYFNLSSNPLELDSHFWELQDNIMPSEFLMLRLPRFQGFFQHPHKVFSDDLTKPTIDIILCLISFKFIL</sequence>
<dbReference type="SUPFAM" id="SSF47954">
    <property type="entry name" value="Cyclin-like"/>
    <property type="match status" value="1"/>
</dbReference>
<gene>
    <name evidence="1" type="ORF">rCG_43814</name>
</gene>
<evidence type="ECO:0000313" key="2">
    <source>
        <dbReference type="Proteomes" id="UP000234681"/>
    </source>
</evidence>
<name>A6KRX7_RAT</name>
<protein>
    <submittedName>
        <fullName evidence="1">RCG43814</fullName>
    </submittedName>
</protein>
<dbReference type="EMBL" id="CH474099">
    <property type="protein sequence ID" value="EDL85043.1"/>
    <property type="molecule type" value="Genomic_DNA"/>
</dbReference>
<accession>A6KRX7</accession>